<keyword evidence="2" id="KW-0813">Transport</keyword>
<dbReference type="InterPro" id="IPR027417">
    <property type="entry name" value="P-loop_NTPase"/>
</dbReference>
<proteinExistence type="inferred from homology"/>
<reference evidence="9" key="1">
    <citation type="journal article" date="2015" name="Proc. Natl. Acad. Sci. U.S.A.">
        <title>Networks of energetic and metabolic interactions define dynamics in microbial communities.</title>
        <authorList>
            <person name="Embree M."/>
            <person name="Liu J.K."/>
            <person name="Al-Bassam M.M."/>
            <person name="Zengler K."/>
        </authorList>
    </citation>
    <scope>NUCLEOTIDE SEQUENCE</scope>
</reference>
<evidence type="ECO:0000256" key="4">
    <source>
        <dbReference type="ARBA" id="ARBA00022741"/>
    </source>
</evidence>
<evidence type="ECO:0000256" key="7">
    <source>
        <dbReference type="ARBA" id="ARBA00023136"/>
    </source>
</evidence>
<dbReference type="GO" id="GO:0016887">
    <property type="term" value="F:ATP hydrolysis activity"/>
    <property type="evidence" value="ECO:0007669"/>
    <property type="project" value="InterPro"/>
</dbReference>
<dbReference type="InterPro" id="IPR003439">
    <property type="entry name" value="ABC_transporter-like_ATP-bd"/>
</dbReference>
<dbReference type="GO" id="GO:0022857">
    <property type="term" value="F:transmembrane transporter activity"/>
    <property type="evidence" value="ECO:0007669"/>
    <property type="project" value="TreeGrafter"/>
</dbReference>
<dbReference type="GO" id="GO:0089705">
    <property type="term" value="P:protein localization to outer membrane"/>
    <property type="evidence" value="ECO:0007669"/>
    <property type="project" value="TreeGrafter"/>
</dbReference>
<dbReference type="GO" id="GO:0044874">
    <property type="term" value="P:lipoprotein localization to outer membrane"/>
    <property type="evidence" value="ECO:0007669"/>
    <property type="project" value="TreeGrafter"/>
</dbReference>
<dbReference type="PANTHER" id="PTHR24220">
    <property type="entry name" value="IMPORT ATP-BINDING PROTEIN"/>
    <property type="match status" value="1"/>
</dbReference>
<dbReference type="InterPro" id="IPR003593">
    <property type="entry name" value="AAA+_ATPase"/>
</dbReference>
<keyword evidence="4" id="KW-0547">Nucleotide-binding</keyword>
<dbReference type="FunFam" id="3.40.50.300:FF:000230">
    <property type="entry name" value="Lipoprotein-releasing system ATP-binding protein LolD"/>
    <property type="match status" value="1"/>
</dbReference>
<dbReference type="SUPFAM" id="SSF52540">
    <property type="entry name" value="P-loop containing nucleoside triphosphate hydrolases"/>
    <property type="match status" value="1"/>
</dbReference>
<evidence type="ECO:0000256" key="3">
    <source>
        <dbReference type="ARBA" id="ARBA00022475"/>
    </source>
</evidence>
<dbReference type="CDD" id="cd03255">
    <property type="entry name" value="ABC_MJ0796_LolCDE_FtsE"/>
    <property type="match status" value="1"/>
</dbReference>
<keyword evidence="7" id="KW-0472">Membrane</keyword>
<evidence type="ECO:0000256" key="1">
    <source>
        <dbReference type="ARBA" id="ARBA00005417"/>
    </source>
</evidence>
<dbReference type="EMBL" id="LNQE01001388">
    <property type="protein sequence ID" value="KUG18311.1"/>
    <property type="molecule type" value="Genomic_DNA"/>
</dbReference>
<dbReference type="InterPro" id="IPR015854">
    <property type="entry name" value="ABC_transpr_LolD-like"/>
</dbReference>
<gene>
    <name evidence="9" type="ORF">ASZ90_011964</name>
</gene>
<name>A0A0W8FBS2_9ZZZZ</name>
<accession>A0A0W8FBS2</accession>
<dbReference type="InterPro" id="IPR017911">
    <property type="entry name" value="MacB-like_ATP-bd"/>
</dbReference>
<organism evidence="9">
    <name type="scientific">hydrocarbon metagenome</name>
    <dbReference type="NCBI Taxonomy" id="938273"/>
    <lineage>
        <taxon>unclassified sequences</taxon>
        <taxon>metagenomes</taxon>
        <taxon>ecological metagenomes</taxon>
    </lineage>
</organism>
<evidence type="ECO:0000259" key="8">
    <source>
        <dbReference type="PROSITE" id="PS50893"/>
    </source>
</evidence>
<evidence type="ECO:0000256" key="6">
    <source>
        <dbReference type="ARBA" id="ARBA00022967"/>
    </source>
</evidence>
<dbReference type="Gene3D" id="3.40.50.300">
    <property type="entry name" value="P-loop containing nucleotide triphosphate hydrolases"/>
    <property type="match status" value="1"/>
</dbReference>
<keyword evidence="5 9" id="KW-0067">ATP-binding</keyword>
<keyword evidence="9" id="KW-0449">Lipoprotein</keyword>
<sequence length="258" mass="28446">MNNRDDDIIVLKDLSKIYGNGVEVRALDGVSVKIKAGEFVAIVGPSGSGKSTLLNMIGLLDTPSSGHIFLKGIDVSRASPDERARLRNQELGFVFQYHHLIPEFTAVENVMMPMLIANKSKTEAHKRGEELLRAVGLGDRLHSRPNQLSGGQNQRVAVARALANNPSIVIGDELTGNLDTKSSELIYNLLRELNQKINQTFILVTHDMTLAEKTDRILRIVDGKIVCEMRRKDDGFVASDLCVMGEDDGKVVQISREN</sequence>
<dbReference type="PROSITE" id="PS50893">
    <property type="entry name" value="ABC_TRANSPORTER_2"/>
    <property type="match status" value="1"/>
</dbReference>
<feature type="domain" description="ABC transporter" evidence="8">
    <location>
        <begin position="9"/>
        <end position="247"/>
    </location>
</feature>
<comment type="caution">
    <text evidence="9">The sequence shown here is derived from an EMBL/GenBank/DDBJ whole genome shotgun (WGS) entry which is preliminary data.</text>
</comment>
<dbReference type="GO" id="GO:0005524">
    <property type="term" value="F:ATP binding"/>
    <property type="evidence" value="ECO:0007669"/>
    <property type="project" value="UniProtKB-KW"/>
</dbReference>
<dbReference type="Pfam" id="PF00005">
    <property type="entry name" value="ABC_tran"/>
    <property type="match status" value="1"/>
</dbReference>
<keyword evidence="6" id="KW-1278">Translocase</keyword>
<evidence type="ECO:0000313" key="9">
    <source>
        <dbReference type="EMBL" id="KUG18311.1"/>
    </source>
</evidence>
<dbReference type="PANTHER" id="PTHR24220:SF689">
    <property type="entry name" value="LIPOPROTEIN-RELEASING SYSTEM ATP-BINDING PROTEIN LOLD"/>
    <property type="match status" value="1"/>
</dbReference>
<dbReference type="GO" id="GO:0005886">
    <property type="term" value="C:plasma membrane"/>
    <property type="evidence" value="ECO:0007669"/>
    <property type="project" value="TreeGrafter"/>
</dbReference>
<keyword evidence="3" id="KW-1003">Cell membrane</keyword>
<evidence type="ECO:0000256" key="5">
    <source>
        <dbReference type="ARBA" id="ARBA00022840"/>
    </source>
</evidence>
<evidence type="ECO:0000256" key="2">
    <source>
        <dbReference type="ARBA" id="ARBA00022448"/>
    </source>
</evidence>
<protein>
    <submittedName>
        <fullName evidence="9">Lipoprotein releasing system atp-binding protein lold</fullName>
    </submittedName>
</protein>
<dbReference type="SMART" id="SM00382">
    <property type="entry name" value="AAA"/>
    <property type="match status" value="1"/>
</dbReference>
<dbReference type="AlphaFoldDB" id="A0A0W8FBS2"/>
<comment type="similarity">
    <text evidence="1">Belongs to the ABC transporter superfamily.</text>
</comment>